<evidence type="ECO:0000313" key="3">
    <source>
        <dbReference type="Proteomes" id="UP001372834"/>
    </source>
</evidence>
<dbReference type="EMBL" id="JAWJWE010000037">
    <property type="protein sequence ID" value="KAK6625530.1"/>
    <property type="molecule type" value="Genomic_DNA"/>
</dbReference>
<sequence length="245" mass="28037">MVDSSYELIVFVYLNRIYYAMGGSCDDKTPITFGYNYISRCLIWNKKFFSCEQLRQVSMHRGIYIFEGINFTELKLDGLINGTNLAPYSNFRNWSEESVPIVRNYLSNKGVTPNSSRCLIQTAQDIYIEYTSAFTESGYPIHRVIGLRVDRFARNTTLRTFWGVLTSRAVFLYVPSSKVPPQSRFWRRMLSPELSENAWLNIFNAFDGDQQEENTFWCITLGIALLAGVAATRLTVDCGSLPPSV</sequence>
<dbReference type="Pfam" id="PF07773">
    <property type="entry name" value="TCTN_DUF1619"/>
    <property type="match status" value="1"/>
</dbReference>
<organism evidence="2 3">
    <name type="scientific">Polyplax serrata</name>
    <name type="common">Common mouse louse</name>
    <dbReference type="NCBI Taxonomy" id="468196"/>
    <lineage>
        <taxon>Eukaryota</taxon>
        <taxon>Metazoa</taxon>
        <taxon>Ecdysozoa</taxon>
        <taxon>Arthropoda</taxon>
        <taxon>Hexapoda</taxon>
        <taxon>Insecta</taxon>
        <taxon>Pterygota</taxon>
        <taxon>Neoptera</taxon>
        <taxon>Paraneoptera</taxon>
        <taxon>Psocodea</taxon>
        <taxon>Troctomorpha</taxon>
        <taxon>Phthiraptera</taxon>
        <taxon>Anoplura</taxon>
        <taxon>Polyplacidae</taxon>
        <taxon>Polyplax</taxon>
    </lineage>
</organism>
<accession>A0AAN8PK31</accession>
<dbReference type="Proteomes" id="UP001372834">
    <property type="component" value="Unassembled WGS sequence"/>
</dbReference>
<proteinExistence type="predicted"/>
<dbReference type="InterPro" id="IPR011677">
    <property type="entry name" value="TCTN1-3_dom"/>
</dbReference>
<comment type="caution">
    <text evidence="2">The sequence shown here is derived from an EMBL/GenBank/DDBJ whole genome shotgun (WGS) entry which is preliminary data.</text>
</comment>
<reference evidence="2 3" key="1">
    <citation type="submission" date="2023-10" db="EMBL/GenBank/DDBJ databases">
        <title>Genomes of two closely related lineages of the louse Polyplax serrata with different host specificities.</title>
        <authorList>
            <person name="Martinu J."/>
            <person name="Tarabai H."/>
            <person name="Stefka J."/>
            <person name="Hypsa V."/>
        </authorList>
    </citation>
    <scope>NUCLEOTIDE SEQUENCE [LARGE SCALE GENOMIC DNA]</scope>
    <source>
        <strain evidence="2">HR10_N</strain>
    </source>
</reference>
<protein>
    <recommendedName>
        <fullName evidence="1">Tectonic-1-3 domain-containing protein</fullName>
    </recommendedName>
</protein>
<name>A0AAN8PK31_POLSC</name>
<feature type="domain" description="Tectonic-1-3" evidence="1">
    <location>
        <begin position="22"/>
        <end position="134"/>
    </location>
</feature>
<evidence type="ECO:0000313" key="2">
    <source>
        <dbReference type="EMBL" id="KAK6625530.1"/>
    </source>
</evidence>
<gene>
    <name evidence="2" type="ORF">RUM43_005829</name>
</gene>
<dbReference type="AlphaFoldDB" id="A0AAN8PK31"/>
<evidence type="ECO:0000259" key="1">
    <source>
        <dbReference type="Pfam" id="PF07773"/>
    </source>
</evidence>